<name>A0A9P7GX70_9HYPO</name>
<evidence type="ECO:0000256" key="3">
    <source>
        <dbReference type="ARBA" id="ARBA00022806"/>
    </source>
</evidence>
<protein>
    <recommendedName>
        <fullName evidence="6">DNA2/NAM7 helicase-like C-terminal domain-containing protein</fullName>
    </recommendedName>
</protein>
<evidence type="ECO:0000256" key="5">
    <source>
        <dbReference type="SAM" id="MobiDB-lite"/>
    </source>
</evidence>
<keyword evidence="8" id="KW-1185">Reference proteome</keyword>
<feature type="domain" description="DNA2/NAM7 helicase-like C-terminal" evidence="6">
    <location>
        <begin position="865"/>
        <end position="1070"/>
    </location>
</feature>
<dbReference type="EMBL" id="JAGPUO010000016">
    <property type="protein sequence ID" value="KAG5657908.1"/>
    <property type="molecule type" value="Genomic_DNA"/>
</dbReference>
<dbReference type="Gene3D" id="3.40.50.300">
    <property type="entry name" value="P-loop containing nucleotide triphosphate hydrolases"/>
    <property type="match status" value="2"/>
</dbReference>
<dbReference type="InterPro" id="IPR047187">
    <property type="entry name" value="SF1_C_Upf1"/>
</dbReference>
<dbReference type="InterPro" id="IPR041679">
    <property type="entry name" value="DNA2/NAM7-like_C"/>
</dbReference>
<keyword evidence="3" id="KW-0347">Helicase</keyword>
<keyword evidence="1" id="KW-0547">Nucleotide-binding</keyword>
<evidence type="ECO:0000256" key="1">
    <source>
        <dbReference type="ARBA" id="ARBA00022741"/>
    </source>
</evidence>
<dbReference type="Pfam" id="PF13087">
    <property type="entry name" value="AAA_12"/>
    <property type="match status" value="1"/>
</dbReference>
<reference evidence="7" key="1">
    <citation type="submission" date="2021-04" db="EMBL/GenBank/DDBJ databases">
        <title>Draft genome of Fusarium avenaceum strain F156N33, isolated from an atmospheric sample in Virginia.</title>
        <authorList>
            <person name="Yang S."/>
            <person name="Vinatzer B.A."/>
            <person name="Coleman J."/>
        </authorList>
    </citation>
    <scope>NUCLEOTIDE SEQUENCE</scope>
    <source>
        <strain evidence="7">F156N33</strain>
    </source>
</reference>
<dbReference type="AlphaFoldDB" id="A0A9P7GX70"/>
<dbReference type="GO" id="GO:0043139">
    <property type="term" value="F:5'-3' DNA helicase activity"/>
    <property type="evidence" value="ECO:0007669"/>
    <property type="project" value="TreeGrafter"/>
</dbReference>
<accession>A0A9P7GX70</accession>
<dbReference type="GO" id="GO:0005524">
    <property type="term" value="F:ATP binding"/>
    <property type="evidence" value="ECO:0007669"/>
    <property type="project" value="UniProtKB-KW"/>
</dbReference>
<evidence type="ECO:0000256" key="4">
    <source>
        <dbReference type="ARBA" id="ARBA00022840"/>
    </source>
</evidence>
<organism evidence="7 8">
    <name type="scientific">Fusarium avenaceum</name>
    <dbReference type="NCBI Taxonomy" id="40199"/>
    <lineage>
        <taxon>Eukaryota</taxon>
        <taxon>Fungi</taxon>
        <taxon>Dikarya</taxon>
        <taxon>Ascomycota</taxon>
        <taxon>Pezizomycotina</taxon>
        <taxon>Sordariomycetes</taxon>
        <taxon>Hypocreomycetidae</taxon>
        <taxon>Hypocreales</taxon>
        <taxon>Nectriaceae</taxon>
        <taxon>Fusarium</taxon>
        <taxon>Fusarium tricinctum species complex</taxon>
    </lineage>
</organism>
<evidence type="ECO:0000313" key="7">
    <source>
        <dbReference type="EMBL" id="KAG5657908.1"/>
    </source>
</evidence>
<dbReference type="GO" id="GO:0016787">
    <property type="term" value="F:hydrolase activity"/>
    <property type="evidence" value="ECO:0007669"/>
    <property type="project" value="UniProtKB-KW"/>
</dbReference>
<dbReference type="PANTHER" id="PTHR43788">
    <property type="entry name" value="DNA2/NAM7 HELICASE FAMILY MEMBER"/>
    <property type="match status" value="1"/>
</dbReference>
<gene>
    <name evidence="7" type="ORF">KAF25_007941</name>
</gene>
<comment type="caution">
    <text evidence="7">The sequence shown here is derived from an EMBL/GenBank/DDBJ whole genome shotgun (WGS) entry which is preliminary data.</text>
</comment>
<evidence type="ECO:0000259" key="6">
    <source>
        <dbReference type="Pfam" id="PF13087"/>
    </source>
</evidence>
<dbReference type="SUPFAM" id="SSF52540">
    <property type="entry name" value="P-loop containing nucleoside triphosphate hydrolases"/>
    <property type="match status" value="1"/>
</dbReference>
<dbReference type="InterPro" id="IPR027417">
    <property type="entry name" value="P-loop_NTPase"/>
</dbReference>
<evidence type="ECO:0000313" key="8">
    <source>
        <dbReference type="Proteomes" id="UP000782241"/>
    </source>
</evidence>
<dbReference type="InterPro" id="IPR050534">
    <property type="entry name" value="Coronavir_polyprotein_1ab"/>
</dbReference>
<keyword evidence="4" id="KW-0067">ATP-binding</keyword>
<dbReference type="PANTHER" id="PTHR43788:SF8">
    <property type="entry name" value="DNA-BINDING PROTEIN SMUBP-2"/>
    <property type="match status" value="1"/>
</dbReference>
<dbReference type="Proteomes" id="UP000782241">
    <property type="component" value="Unassembled WGS sequence"/>
</dbReference>
<dbReference type="CDD" id="cd18808">
    <property type="entry name" value="SF1_C_Upf1"/>
    <property type="match status" value="1"/>
</dbReference>
<proteinExistence type="predicted"/>
<sequence>MSAPAKGSKGTASTAGPAANNVGKGGIDSRQGVRTFVKDCAILLGDCGPVFACGKSLSHTTNTKLEAQFGLFKPADADPWLGFLIKIPLGPEQAANEAAGFGVCHAYRQQDESVLATDQYTIEIRFPRSSFQHRYEAAPEKLVSQFPDAKNLSYLTISFNDTKPVVIGYGRPFANVKDPQVESWVNGNQPLLNDCDCTLLDVLQLEKYHAIIPIKVSDAQKNLDPDRLPPAFSFPYGSQGWNVKAMKADIAANPGHRFNPTYVHPNNDSLMVAMTQPVVQDVMWLDDAVWKMYAIKVPGYFVPAPKADQYYVVVALPDEFMSEFEAAWRRLTKNTPAFNLHIYNSKNSMDPSADWDCQIMSHPANIDELSNHQIQDHELVLLVRRPDALEYRNDKLRGSDHPDWLSLEFDAGLMEAERQVRSISRFDADARPSSLQGTDLPVDPQTNDIADDLTPEQYKVLEELCDRMSLHRDIMRGAGFFDWMTAKAPKVPAWAAAKSSAKVTTKAPVDEASNDLAQVVEDIGNIGLKPKGTSLRPLPAVNFLDIEDQAYADCILEEALPEDRARFREYLSNRPLGLGMITAGAGFGKTTAGAAATLAMQAKLGKILCSGPTNVAIDNFAARLARRDEATIDRYNKGKAAADPSRRRYKLIIRGYNPSQEISAITSLLRDPKCGDDAVPPSSWKLPPRWKLNLSCAFWLLLVLRSPASGRQLRPDDHPYLHALQKRIDARPDLLPLRQIATGAITWEEYKTTVKDYALFVEDIQSLLAPIVENAEFLCITPAASENCKPFFNWKIKNACGIAIDEAACLSRGDLGCVWGNTLLPCFLFGDPRQLPPTVMTMTDKVPNTDHYLNRFSNYGEISAMGALLASGLPVYRLKVQLRMAHGIFDIISKVIYPDVPFTYHASRAVSNPEFKVGHEIEAFFRGKFSDLRPAAEGTLQPIFVHCAGSRVFVDPKTGSKRSQHQVKVALDLLSEMVQTLNVNVHDVVVIAPYMANVNLINSMSKTYPSLANLKKATTIDSYQGQESIITFVVMGTAHPSPGPGFTSNKQRLNVLLTRQKCSLVIVGDINVALPFKAGKEPLFKVEDVAGDVAYVKSPALRQVHRQLKEAGRVVTVDVDKGKKAEGSGEKSEAA</sequence>
<feature type="region of interest" description="Disordered" evidence="5">
    <location>
        <begin position="1"/>
        <end position="24"/>
    </location>
</feature>
<evidence type="ECO:0000256" key="2">
    <source>
        <dbReference type="ARBA" id="ARBA00022801"/>
    </source>
</evidence>
<keyword evidence="2" id="KW-0378">Hydrolase</keyword>